<sequence length="277" mass="30420">MTLLDSSLANECINCPESFPVRGRIVPDGYLLTTRYLRYAYIDDADGCSTDAHAHPEHVVFWPERACAEVEVDGVRHNLTVGQGLWVPAGTRHAVSRDPTTTLAALYLLPEAWDGRAPDVHPVSVNAALRELLSHLAETGMPRQQRLRAQRVCLELVADAAFPVIELPLPQDSRIAPICRSIMSNPADNRSIEDWAWVTSTSARTLARVFRAETGMTFSQWRTAARMSAAVRLLSGGTPVGVVARRVGYATISAFSAAFHRLMGRPPHLFLPANTDV</sequence>
<evidence type="ECO:0000256" key="2">
    <source>
        <dbReference type="ARBA" id="ARBA00023015"/>
    </source>
</evidence>
<protein>
    <recommendedName>
        <fullName evidence="5">HTH-type transcriptional regulator RipA</fullName>
    </recommendedName>
    <alternativeName>
        <fullName evidence="6">Repressor of iron proteins A</fullName>
    </alternativeName>
</protein>
<dbReference type="Pfam" id="PF12833">
    <property type="entry name" value="HTH_18"/>
    <property type="match status" value="1"/>
</dbReference>
<reference evidence="8 9" key="1">
    <citation type="submission" date="2016-10" db="EMBL/GenBank/DDBJ databases">
        <authorList>
            <person name="de Groot N.N."/>
        </authorList>
    </citation>
    <scope>NUCLEOTIDE SEQUENCE [LARGE SCALE GENOMIC DNA]</scope>
    <source>
        <strain evidence="8 9">DSM 45434</strain>
    </source>
</reference>
<dbReference type="EMBL" id="LT629765">
    <property type="protein sequence ID" value="SDS40737.1"/>
    <property type="molecule type" value="Genomic_DNA"/>
</dbReference>
<dbReference type="InterPro" id="IPR014710">
    <property type="entry name" value="RmlC-like_jellyroll"/>
</dbReference>
<dbReference type="PROSITE" id="PS01124">
    <property type="entry name" value="HTH_ARAC_FAMILY_2"/>
    <property type="match status" value="1"/>
</dbReference>
<keyword evidence="1" id="KW-0678">Repressor</keyword>
<dbReference type="Gene3D" id="2.60.120.10">
    <property type="entry name" value="Jelly Rolls"/>
    <property type="match status" value="1"/>
</dbReference>
<evidence type="ECO:0000313" key="8">
    <source>
        <dbReference type="EMBL" id="SDS40737.1"/>
    </source>
</evidence>
<dbReference type="GO" id="GO:0003700">
    <property type="term" value="F:DNA-binding transcription factor activity"/>
    <property type="evidence" value="ECO:0007669"/>
    <property type="project" value="InterPro"/>
</dbReference>
<name>A0A1H1RYF0_9CORY</name>
<dbReference type="OrthoDB" id="2039152at2"/>
<dbReference type="Proteomes" id="UP000182237">
    <property type="component" value="Chromosome I"/>
</dbReference>
<evidence type="ECO:0000256" key="3">
    <source>
        <dbReference type="ARBA" id="ARBA00023125"/>
    </source>
</evidence>
<evidence type="ECO:0000256" key="6">
    <source>
        <dbReference type="ARBA" id="ARBA00079449"/>
    </source>
</evidence>
<feature type="domain" description="HTH araC/xylS-type" evidence="7">
    <location>
        <begin position="176"/>
        <end position="273"/>
    </location>
</feature>
<dbReference type="FunFam" id="1.10.10.60:FF:000132">
    <property type="entry name" value="AraC family transcriptional regulator"/>
    <property type="match status" value="1"/>
</dbReference>
<keyword evidence="3 8" id="KW-0238">DNA-binding</keyword>
<dbReference type="InterPro" id="IPR009057">
    <property type="entry name" value="Homeodomain-like_sf"/>
</dbReference>
<dbReference type="PANTHER" id="PTHR11019:SF199">
    <property type="entry name" value="HTH-TYPE TRANSCRIPTIONAL REGULATOR NIMR"/>
    <property type="match status" value="1"/>
</dbReference>
<dbReference type="RefSeq" id="WP_019194389.1">
    <property type="nucleotide sequence ID" value="NZ_LT629765.1"/>
</dbReference>
<evidence type="ECO:0000256" key="5">
    <source>
        <dbReference type="ARBA" id="ARBA00074140"/>
    </source>
</evidence>
<keyword evidence="2" id="KW-0805">Transcription regulation</keyword>
<dbReference type="InterPro" id="IPR011051">
    <property type="entry name" value="RmlC_Cupin_sf"/>
</dbReference>
<accession>A0A1H1RYF0</accession>
<keyword evidence="9" id="KW-1185">Reference proteome</keyword>
<dbReference type="InterPro" id="IPR018060">
    <property type="entry name" value="HTH_AraC"/>
</dbReference>
<organism evidence="8 9">
    <name type="scientific">Corynebacterium timonense</name>
    <dbReference type="NCBI Taxonomy" id="441500"/>
    <lineage>
        <taxon>Bacteria</taxon>
        <taxon>Bacillati</taxon>
        <taxon>Actinomycetota</taxon>
        <taxon>Actinomycetes</taxon>
        <taxon>Mycobacteriales</taxon>
        <taxon>Corynebacteriaceae</taxon>
        <taxon>Corynebacterium</taxon>
    </lineage>
</organism>
<dbReference type="PANTHER" id="PTHR11019">
    <property type="entry name" value="HTH-TYPE TRANSCRIPTIONAL REGULATOR NIMR"/>
    <property type="match status" value="1"/>
</dbReference>
<dbReference type="SMART" id="SM00342">
    <property type="entry name" value="HTH_ARAC"/>
    <property type="match status" value="1"/>
</dbReference>
<keyword evidence="4" id="KW-0804">Transcription</keyword>
<dbReference type="Gene3D" id="1.10.10.60">
    <property type="entry name" value="Homeodomain-like"/>
    <property type="match status" value="1"/>
</dbReference>
<dbReference type="GO" id="GO:0043565">
    <property type="term" value="F:sequence-specific DNA binding"/>
    <property type="evidence" value="ECO:0007669"/>
    <property type="project" value="InterPro"/>
</dbReference>
<evidence type="ECO:0000259" key="7">
    <source>
        <dbReference type="PROSITE" id="PS01124"/>
    </source>
</evidence>
<dbReference type="eggNOG" id="COG2207">
    <property type="taxonomic scope" value="Bacteria"/>
</dbReference>
<gene>
    <name evidence="8" type="ORF">SAMN04488539_1614</name>
</gene>
<proteinExistence type="predicted"/>
<dbReference type="SUPFAM" id="SSF51182">
    <property type="entry name" value="RmlC-like cupins"/>
    <property type="match status" value="1"/>
</dbReference>
<evidence type="ECO:0000256" key="1">
    <source>
        <dbReference type="ARBA" id="ARBA00022491"/>
    </source>
</evidence>
<dbReference type="AlphaFoldDB" id="A0A1H1RYF0"/>
<evidence type="ECO:0000256" key="4">
    <source>
        <dbReference type="ARBA" id="ARBA00023163"/>
    </source>
</evidence>
<dbReference type="STRING" id="1203190.GCA_000312345_01581"/>
<dbReference type="SUPFAM" id="SSF46689">
    <property type="entry name" value="Homeodomain-like"/>
    <property type="match status" value="1"/>
</dbReference>
<evidence type="ECO:0000313" key="9">
    <source>
        <dbReference type="Proteomes" id="UP000182237"/>
    </source>
</evidence>